<feature type="domain" description="BTB" evidence="1">
    <location>
        <begin position="20"/>
        <end position="83"/>
    </location>
</feature>
<evidence type="ECO:0000313" key="2">
    <source>
        <dbReference type="EMBL" id="KIY69864.1"/>
    </source>
</evidence>
<dbReference type="InterPro" id="IPR000210">
    <property type="entry name" value="BTB/POZ_dom"/>
</dbReference>
<evidence type="ECO:0000313" key="3">
    <source>
        <dbReference type="Proteomes" id="UP000054007"/>
    </source>
</evidence>
<dbReference type="STRING" id="1314674.A0A0D7BIG0"/>
<dbReference type="AlphaFoldDB" id="A0A0D7BIG0"/>
<gene>
    <name evidence="2" type="ORF">CYLTODRAFT_211076</name>
</gene>
<name>A0A0D7BIG0_9AGAR</name>
<sequence length="237" mass="27379">MDSAVVRPGRFHSSYCSADADVVIKASDGLLFRIHRLNLQANSGFAPPDVSTSVEDPACFDEPAEVLELLFKYLYHTESPFPESWPLELQISVGCAAHKYQMGFAIQSVENTLYNMYSGFVVEHVQCVGEVVVYAADYMEDELLDDLALNLLLPSYSTIKRYDNPTLCFAYLLYRNNWVDAFKNKRKAEYLWRDQDGDVQNIYLYMWSWLRQNPSDRRDVRFSECLREVRAMQNGTM</sequence>
<dbReference type="Proteomes" id="UP000054007">
    <property type="component" value="Unassembled WGS sequence"/>
</dbReference>
<accession>A0A0D7BIG0</accession>
<organism evidence="2 3">
    <name type="scientific">Cylindrobasidium torrendii FP15055 ss-10</name>
    <dbReference type="NCBI Taxonomy" id="1314674"/>
    <lineage>
        <taxon>Eukaryota</taxon>
        <taxon>Fungi</taxon>
        <taxon>Dikarya</taxon>
        <taxon>Basidiomycota</taxon>
        <taxon>Agaricomycotina</taxon>
        <taxon>Agaricomycetes</taxon>
        <taxon>Agaricomycetidae</taxon>
        <taxon>Agaricales</taxon>
        <taxon>Marasmiineae</taxon>
        <taxon>Physalacriaceae</taxon>
        <taxon>Cylindrobasidium</taxon>
    </lineage>
</organism>
<proteinExistence type="predicted"/>
<reference evidence="2 3" key="1">
    <citation type="journal article" date="2015" name="Fungal Genet. Biol.">
        <title>Evolution of novel wood decay mechanisms in Agaricales revealed by the genome sequences of Fistulina hepatica and Cylindrobasidium torrendii.</title>
        <authorList>
            <person name="Floudas D."/>
            <person name="Held B.W."/>
            <person name="Riley R."/>
            <person name="Nagy L.G."/>
            <person name="Koehler G."/>
            <person name="Ransdell A.S."/>
            <person name="Younus H."/>
            <person name="Chow J."/>
            <person name="Chiniquy J."/>
            <person name="Lipzen A."/>
            <person name="Tritt A."/>
            <person name="Sun H."/>
            <person name="Haridas S."/>
            <person name="LaButti K."/>
            <person name="Ohm R.A."/>
            <person name="Kues U."/>
            <person name="Blanchette R.A."/>
            <person name="Grigoriev I.V."/>
            <person name="Minto R.E."/>
            <person name="Hibbett D.S."/>
        </authorList>
    </citation>
    <scope>NUCLEOTIDE SEQUENCE [LARGE SCALE GENOMIC DNA]</scope>
    <source>
        <strain evidence="2 3">FP15055 ss-10</strain>
    </source>
</reference>
<protein>
    <recommendedName>
        <fullName evidence="1">BTB domain-containing protein</fullName>
    </recommendedName>
</protein>
<dbReference type="InterPro" id="IPR011333">
    <property type="entry name" value="SKP1/BTB/POZ_sf"/>
</dbReference>
<dbReference type="PROSITE" id="PS50097">
    <property type="entry name" value="BTB"/>
    <property type="match status" value="1"/>
</dbReference>
<keyword evidence="3" id="KW-1185">Reference proteome</keyword>
<dbReference type="EMBL" id="KN880477">
    <property type="protein sequence ID" value="KIY69864.1"/>
    <property type="molecule type" value="Genomic_DNA"/>
</dbReference>
<evidence type="ECO:0000259" key="1">
    <source>
        <dbReference type="PROSITE" id="PS50097"/>
    </source>
</evidence>
<dbReference type="SUPFAM" id="SSF54695">
    <property type="entry name" value="POZ domain"/>
    <property type="match status" value="1"/>
</dbReference>
<dbReference type="OrthoDB" id="3184970at2759"/>